<organism evidence="3 4">
    <name type="scientific">Candidatus Nesterenkonia stercoripullorum</name>
    <dbReference type="NCBI Taxonomy" id="2838701"/>
    <lineage>
        <taxon>Bacteria</taxon>
        <taxon>Bacillati</taxon>
        <taxon>Actinomycetota</taxon>
        <taxon>Actinomycetes</taxon>
        <taxon>Micrococcales</taxon>
        <taxon>Micrococcaceae</taxon>
        <taxon>Nesterenkonia</taxon>
    </lineage>
</organism>
<accession>A0A9D1USW5</accession>
<feature type="region of interest" description="Disordered" evidence="1">
    <location>
        <begin position="145"/>
        <end position="177"/>
    </location>
</feature>
<dbReference type="CDD" id="cd00146">
    <property type="entry name" value="PKD"/>
    <property type="match status" value="1"/>
</dbReference>
<sequence length="177" mass="19185">MVIIVTQSDFAKLPVKPSVASAGPERGWLPAGMVNVLHAESEAQTLQTELLGTPVAVRAIPTSYHWDLGDGNTITTSKPGKPYPSEEVSAMYSGEGWYDVTLTTTFAGQFSVDGGEWQDIDGTIEVASEPIALYSKSLESRLVNGDIPVDEDEDPWVPERTPETEGAKDPDARHREI</sequence>
<comment type="caution">
    <text evidence="3">The sequence shown here is derived from an EMBL/GenBank/DDBJ whole genome shotgun (WGS) entry which is preliminary data.</text>
</comment>
<proteinExistence type="predicted"/>
<dbReference type="AlphaFoldDB" id="A0A9D1USW5"/>
<dbReference type="PROSITE" id="PS50093">
    <property type="entry name" value="PKD"/>
    <property type="match status" value="1"/>
</dbReference>
<dbReference type="EMBL" id="DXGD01000244">
    <property type="protein sequence ID" value="HIW99808.1"/>
    <property type="molecule type" value="Genomic_DNA"/>
</dbReference>
<evidence type="ECO:0000313" key="4">
    <source>
        <dbReference type="Proteomes" id="UP000824151"/>
    </source>
</evidence>
<evidence type="ECO:0000256" key="1">
    <source>
        <dbReference type="SAM" id="MobiDB-lite"/>
    </source>
</evidence>
<reference evidence="3" key="2">
    <citation type="submission" date="2021-04" db="EMBL/GenBank/DDBJ databases">
        <authorList>
            <person name="Gilroy R."/>
        </authorList>
    </citation>
    <scope>NUCLEOTIDE SEQUENCE</scope>
    <source>
        <strain evidence="3">ChiHejej3B27-3195</strain>
    </source>
</reference>
<dbReference type="Proteomes" id="UP000824151">
    <property type="component" value="Unassembled WGS sequence"/>
</dbReference>
<feature type="compositionally biased region" description="Basic and acidic residues" evidence="1">
    <location>
        <begin position="160"/>
        <end position="177"/>
    </location>
</feature>
<reference evidence="3" key="1">
    <citation type="journal article" date="2021" name="PeerJ">
        <title>Extensive microbial diversity within the chicken gut microbiome revealed by metagenomics and culture.</title>
        <authorList>
            <person name="Gilroy R."/>
            <person name="Ravi A."/>
            <person name="Getino M."/>
            <person name="Pursley I."/>
            <person name="Horton D.L."/>
            <person name="Alikhan N.F."/>
            <person name="Baker D."/>
            <person name="Gharbi K."/>
            <person name="Hall N."/>
            <person name="Watson M."/>
            <person name="Adriaenssens E.M."/>
            <person name="Foster-Nyarko E."/>
            <person name="Jarju S."/>
            <person name="Secka A."/>
            <person name="Antonio M."/>
            <person name="Oren A."/>
            <person name="Chaudhuri R.R."/>
            <person name="La Ragione R."/>
            <person name="Hildebrand F."/>
            <person name="Pallen M.J."/>
        </authorList>
    </citation>
    <scope>NUCLEOTIDE SEQUENCE</scope>
    <source>
        <strain evidence="3">ChiHejej3B27-3195</strain>
    </source>
</reference>
<name>A0A9D1USW5_9MICC</name>
<evidence type="ECO:0000259" key="2">
    <source>
        <dbReference type="PROSITE" id="PS50093"/>
    </source>
</evidence>
<gene>
    <name evidence="3" type="ORF">H9871_06660</name>
</gene>
<dbReference type="SUPFAM" id="SSF49299">
    <property type="entry name" value="PKD domain"/>
    <property type="match status" value="1"/>
</dbReference>
<protein>
    <submittedName>
        <fullName evidence="3">PKD domain-containing protein</fullName>
    </submittedName>
</protein>
<dbReference type="InterPro" id="IPR000601">
    <property type="entry name" value="PKD_dom"/>
</dbReference>
<dbReference type="Gene3D" id="2.60.40.10">
    <property type="entry name" value="Immunoglobulins"/>
    <property type="match status" value="1"/>
</dbReference>
<feature type="domain" description="PKD" evidence="2">
    <location>
        <begin position="61"/>
        <end position="105"/>
    </location>
</feature>
<evidence type="ECO:0000313" key="3">
    <source>
        <dbReference type="EMBL" id="HIW99808.1"/>
    </source>
</evidence>
<dbReference type="InterPro" id="IPR035986">
    <property type="entry name" value="PKD_dom_sf"/>
</dbReference>
<dbReference type="GO" id="GO:0005975">
    <property type="term" value="P:carbohydrate metabolic process"/>
    <property type="evidence" value="ECO:0007669"/>
    <property type="project" value="UniProtKB-ARBA"/>
</dbReference>
<dbReference type="InterPro" id="IPR013783">
    <property type="entry name" value="Ig-like_fold"/>
</dbReference>